<gene>
    <name evidence="1" type="ORF">TRFO_41851</name>
</gene>
<accession>A0A1J4L2Z3</accession>
<proteinExistence type="predicted"/>
<keyword evidence="2" id="KW-1185">Reference proteome</keyword>
<dbReference type="GeneID" id="94848714"/>
<dbReference type="VEuPathDB" id="TrichDB:TRFO_41851"/>
<name>A0A1J4L2Z3_9EUKA</name>
<protein>
    <submittedName>
        <fullName evidence="1">Uncharacterized protein</fullName>
    </submittedName>
</protein>
<dbReference type="EMBL" id="MLAK01000116">
    <property type="protein sequence ID" value="OHT16340.1"/>
    <property type="molecule type" value="Genomic_DNA"/>
</dbReference>
<dbReference type="RefSeq" id="XP_068369476.1">
    <property type="nucleotide sequence ID" value="XM_068514010.1"/>
</dbReference>
<evidence type="ECO:0000313" key="2">
    <source>
        <dbReference type="Proteomes" id="UP000179807"/>
    </source>
</evidence>
<organism evidence="1 2">
    <name type="scientific">Tritrichomonas foetus</name>
    <dbReference type="NCBI Taxonomy" id="1144522"/>
    <lineage>
        <taxon>Eukaryota</taxon>
        <taxon>Metamonada</taxon>
        <taxon>Parabasalia</taxon>
        <taxon>Tritrichomonadida</taxon>
        <taxon>Tritrichomonadidae</taxon>
        <taxon>Tritrichomonas</taxon>
    </lineage>
</organism>
<evidence type="ECO:0000313" key="1">
    <source>
        <dbReference type="EMBL" id="OHT16340.1"/>
    </source>
</evidence>
<sequence length="179" mass="21612">MWILSYFFESSEDRLNKFRVILAKHNAEMKKIQNSLVAEIGLFKKSLENDDKETIIEKARKYSLKEQMYEAYMIISDSSTELLNRWKQFDSKDKPPLVIETIEAMQSRMKLIEPNEMYEWIKKHQLSTEIEYKEFEFINSTNILEFLRGFISKHKMNDNRNLLRLNKMFDACPYLINRF</sequence>
<comment type="caution">
    <text evidence="1">The sequence shown here is derived from an EMBL/GenBank/DDBJ whole genome shotgun (WGS) entry which is preliminary data.</text>
</comment>
<dbReference type="Proteomes" id="UP000179807">
    <property type="component" value="Unassembled WGS sequence"/>
</dbReference>
<reference evidence="1" key="1">
    <citation type="submission" date="2016-10" db="EMBL/GenBank/DDBJ databases">
        <authorList>
            <person name="Benchimol M."/>
            <person name="Almeida L.G."/>
            <person name="Vasconcelos A.T."/>
            <person name="Perreira-Neves A."/>
            <person name="Rosa I.A."/>
            <person name="Tasca T."/>
            <person name="Bogo M.R."/>
            <person name="de Souza W."/>
        </authorList>
    </citation>
    <scope>NUCLEOTIDE SEQUENCE [LARGE SCALE GENOMIC DNA]</scope>
    <source>
        <strain evidence="1">K</strain>
    </source>
</reference>
<dbReference type="AlphaFoldDB" id="A0A1J4L2Z3"/>